<keyword evidence="2" id="KW-0747">Spliceosome</keyword>
<dbReference type="InterPro" id="IPR009548">
    <property type="entry name" value="Prkrip1"/>
</dbReference>
<feature type="region of interest" description="Disordered" evidence="3">
    <location>
        <begin position="224"/>
        <end position="290"/>
    </location>
</feature>
<evidence type="ECO:0000313" key="4">
    <source>
        <dbReference type="Ensembl" id="ENSECAP00000065840.1"/>
    </source>
</evidence>
<name>A0A9L0RTA8_HORSE</name>
<feature type="compositionally biased region" description="Basic and acidic residues" evidence="3">
    <location>
        <begin position="250"/>
        <end position="259"/>
    </location>
</feature>
<dbReference type="Proteomes" id="UP000002281">
    <property type="component" value="Chromosome 13"/>
</dbReference>
<accession>A0A9L0RTA8</accession>
<organism evidence="4 5">
    <name type="scientific">Equus caballus</name>
    <name type="common">Horse</name>
    <dbReference type="NCBI Taxonomy" id="9796"/>
    <lineage>
        <taxon>Eukaryota</taxon>
        <taxon>Metazoa</taxon>
        <taxon>Chordata</taxon>
        <taxon>Craniata</taxon>
        <taxon>Vertebrata</taxon>
        <taxon>Euteleostomi</taxon>
        <taxon>Mammalia</taxon>
        <taxon>Eutheria</taxon>
        <taxon>Laurasiatheria</taxon>
        <taxon>Perissodactyla</taxon>
        <taxon>Equidae</taxon>
        <taxon>Equus</taxon>
    </lineage>
</organism>
<feature type="compositionally biased region" description="Basic residues" evidence="3">
    <location>
        <begin position="232"/>
        <end position="249"/>
    </location>
</feature>
<feature type="compositionally biased region" description="Low complexity" evidence="3">
    <location>
        <begin position="260"/>
        <end position="275"/>
    </location>
</feature>
<sequence length="290" mass="33365">MLLRVIHVVASINSSCLFIAEQYITEWRYHSLMDIWVVSSFWQLQTNLVTSRSLSGHLFLFLSAACFRLETPPQPRPPGRLRLRPWRAALSSYVRAAACRGRRKAVMASSAASSVRPPRPKKEPQALVIPKNAAEEQKLKLERLMKNPDKAVPIPEKMSEWAPRPPPEFVRDVMGSSAGAGSGEFHVYRHLRRREYQRQDYMDAMAEKQKLDAEFQKRLERNKIAAEEQTAKRRKKRQKLKEKKLMAKKMKLEQKKQEEGSSQSQEQPSSSSEEASGTEEEEEPSFIMGR</sequence>
<evidence type="ECO:0000256" key="1">
    <source>
        <dbReference type="ARBA" id="ARBA00010717"/>
    </source>
</evidence>
<dbReference type="AlphaFoldDB" id="A0A9L0RTA8"/>
<keyword evidence="5" id="KW-1185">Reference proteome</keyword>
<evidence type="ECO:0000256" key="3">
    <source>
        <dbReference type="SAM" id="MobiDB-lite"/>
    </source>
</evidence>
<dbReference type="PANTHER" id="PTHR13507">
    <property type="entry name" value="PRKR-INTERACTING PROTEIN 1"/>
    <property type="match status" value="1"/>
</dbReference>
<comment type="similarity">
    <text evidence="1">Belongs to the PRKRIP1 family.</text>
</comment>
<reference evidence="4 5" key="1">
    <citation type="journal article" date="2009" name="Science">
        <title>Genome sequence, comparative analysis, and population genetics of the domestic horse.</title>
        <authorList>
            <consortium name="Broad Institute Genome Sequencing Platform"/>
            <consortium name="Broad Institute Whole Genome Assembly Team"/>
            <person name="Wade C.M."/>
            <person name="Giulotto E."/>
            <person name="Sigurdsson S."/>
            <person name="Zoli M."/>
            <person name="Gnerre S."/>
            <person name="Imsland F."/>
            <person name="Lear T.L."/>
            <person name="Adelson D.L."/>
            <person name="Bailey E."/>
            <person name="Bellone R.R."/>
            <person name="Bloecker H."/>
            <person name="Distl O."/>
            <person name="Edgar R.C."/>
            <person name="Garber M."/>
            <person name="Leeb T."/>
            <person name="Mauceli E."/>
            <person name="MacLeod J.N."/>
            <person name="Penedo M.C.T."/>
            <person name="Raison J.M."/>
            <person name="Sharpe T."/>
            <person name="Vogel J."/>
            <person name="Andersson L."/>
            <person name="Antczak D.F."/>
            <person name="Biagi T."/>
            <person name="Binns M.M."/>
            <person name="Chowdhary B.P."/>
            <person name="Coleman S.J."/>
            <person name="Della Valle G."/>
            <person name="Fryc S."/>
            <person name="Guerin G."/>
            <person name="Hasegawa T."/>
            <person name="Hill E.W."/>
            <person name="Jurka J."/>
            <person name="Kiialainen A."/>
            <person name="Lindgren G."/>
            <person name="Liu J."/>
            <person name="Magnani E."/>
            <person name="Mickelson J.R."/>
            <person name="Murray J."/>
            <person name="Nergadze S.G."/>
            <person name="Onofrio R."/>
            <person name="Pedroni S."/>
            <person name="Piras M.F."/>
            <person name="Raudsepp T."/>
            <person name="Rocchi M."/>
            <person name="Roeed K.H."/>
            <person name="Ryder O.A."/>
            <person name="Searle S."/>
            <person name="Skow L."/>
            <person name="Swinburne J.E."/>
            <person name="Syvaenen A.C."/>
            <person name="Tozaki T."/>
            <person name="Valberg S.J."/>
            <person name="Vaudin M."/>
            <person name="White J.R."/>
            <person name="Zody M.C."/>
            <person name="Lander E.S."/>
            <person name="Lindblad-Toh K."/>
        </authorList>
    </citation>
    <scope>NUCLEOTIDE SEQUENCE [LARGE SCALE GENOMIC DNA]</scope>
    <source>
        <strain evidence="4 5">Thoroughbred</strain>
    </source>
</reference>
<reference evidence="4" key="2">
    <citation type="submission" date="2025-08" db="UniProtKB">
        <authorList>
            <consortium name="Ensembl"/>
        </authorList>
    </citation>
    <scope>IDENTIFICATION</scope>
    <source>
        <strain evidence="4">Thoroughbred</strain>
    </source>
</reference>
<dbReference type="GO" id="GO:0005730">
    <property type="term" value="C:nucleolus"/>
    <property type="evidence" value="ECO:0000318"/>
    <property type="project" value="GO_Central"/>
</dbReference>
<gene>
    <name evidence="4" type="primary">PRKRIP1</name>
</gene>
<keyword evidence="2" id="KW-0508">mRNA splicing</keyword>
<evidence type="ECO:0000313" key="5">
    <source>
        <dbReference type="Proteomes" id="UP000002281"/>
    </source>
</evidence>
<dbReference type="Pfam" id="PF06658">
    <property type="entry name" value="DUF1168"/>
    <property type="match status" value="1"/>
</dbReference>
<keyword evidence="2" id="KW-0507">mRNA processing</keyword>
<evidence type="ECO:0000256" key="2">
    <source>
        <dbReference type="ARBA" id="ARBA00022728"/>
    </source>
</evidence>
<proteinExistence type="inferred from homology"/>
<dbReference type="GO" id="GO:0019901">
    <property type="term" value="F:protein kinase binding"/>
    <property type="evidence" value="ECO:0000318"/>
    <property type="project" value="GO_Central"/>
</dbReference>
<protein>
    <submittedName>
        <fullName evidence="4">PRKR interacting protein 1</fullName>
    </submittedName>
</protein>
<dbReference type="GO" id="GO:0004860">
    <property type="term" value="F:protein kinase inhibitor activity"/>
    <property type="evidence" value="ECO:0000318"/>
    <property type="project" value="GO_Central"/>
</dbReference>
<reference evidence="4" key="3">
    <citation type="submission" date="2025-09" db="UniProtKB">
        <authorList>
            <consortium name="Ensembl"/>
        </authorList>
    </citation>
    <scope>IDENTIFICATION</scope>
    <source>
        <strain evidence="4">Thoroughbred</strain>
    </source>
</reference>
<dbReference type="Ensembl" id="ENSECAT00000081986.1">
    <property type="protein sequence ID" value="ENSECAP00000065840.1"/>
    <property type="gene ID" value="ENSECAG00000053672.1"/>
</dbReference>
<dbReference type="PANTHER" id="PTHR13507:SF0">
    <property type="entry name" value="PRKR-INTERACTING PROTEIN 1"/>
    <property type="match status" value="1"/>
</dbReference>
<dbReference type="GO" id="GO:0003725">
    <property type="term" value="F:double-stranded RNA binding"/>
    <property type="evidence" value="ECO:0000318"/>
    <property type="project" value="GO_Central"/>
</dbReference>
<dbReference type="GeneTree" id="ENSGT00390000005003"/>